<evidence type="ECO:0000313" key="3">
    <source>
        <dbReference type="Proteomes" id="UP000182400"/>
    </source>
</evidence>
<gene>
    <name evidence="2" type="ORF">SAMN05216601_10256</name>
</gene>
<feature type="domain" description="Antitoxin Xre/MbcA/ParS-like toxin-binding" evidence="1">
    <location>
        <begin position="28"/>
        <end position="71"/>
    </location>
</feature>
<protein>
    <recommendedName>
        <fullName evidence="1">Antitoxin Xre/MbcA/ParS-like toxin-binding domain-containing protein</fullName>
    </recommendedName>
</protein>
<sequence length="74" mass="7675">MAVIRENLVLAPPMGALLGASLECFALDDQAAARWLTKPALALGSIAPLALAGSLDGQRQVLTLIGRLEHGITL</sequence>
<accession>A0A1I5K1I4</accession>
<dbReference type="Proteomes" id="UP000182400">
    <property type="component" value="Unassembled WGS sequence"/>
</dbReference>
<dbReference type="InterPro" id="IPR024467">
    <property type="entry name" value="Xre/MbcA/ParS-like_toxin-bd"/>
</dbReference>
<evidence type="ECO:0000259" key="1">
    <source>
        <dbReference type="Pfam" id="PF09722"/>
    </source>
</evidence>
<dbReference type="Pfam" id="PF09722">
    <property type="entry name" value="Xre_MbcA_ParS_C"/>
    <property type="match status" value="1"/>
</dbReference>
<dbReference type="AlphaFoldDB" id="A0A1I5K1I4"/>
<name>A0A1I5K1I4_9GAMM</name>
<organism evidence="2 3">
    <name type="scientific">Ectopseudomonas composti</name>
    <dbReference type="NCBI Taxonomy" id="658457"/>
    <lineage>
        <taxon>Bacteria</taxon>
        <taxon>Pseudomonadati</taxon>
        <taxon>Pseudomonadota</taxon>
        <taxon>Gammaproteobacteria</taxon>
        <taxon>Pseudomonadales</taxon>
        <taxon>Pseudomonadaceae</taxon>
        <taxon>Ectopseudomonas</taxon>
    </lineage>
</organism>
<dbReference type="EMBL" id="FOWP01000002">
    <property type="protein sequence ID" value="SFO78850.1"/>
    <property type="molecule type" value="Genomic_DNA"/>
</dbReference>
<reference evidence="2 3" key="1">
    <citation type="submission" date="2016-10" db="EMBL/GenBank/DDBJ databases">
        <authorList>
            <person name="de Groot N.N."/>
        </authorList>
    </citation>
    <scope>NUCLEOTIDE SEQUENCE [LARGE SCALE GENOMIC DNA]</scope>
    <source>
        <strain evidence="2 3">CCUG 59231</strain>
    </source>
</reference>
<evidence type="ECO:0000313" key="2">
    <source>
        <dbReference type="EMBL" id="SFO78850.1"/>
    </source>
</evidence>
<proteinExistence type="predicted"/>